<dbReference type="Proteomes" id="UP000195807">
    <property type="component" value="Plasmid pCME4A9I"/>
</dbReference>
<evidence type="ECO:0000256" key="2">
    <source>
        <dbReference type="SAM" id="MobiDB-lite"/>
    </source>
</evidence>
<dbReference type="KEGG" id="cman:A9D14_18910"/>
<dbReference type="InterPro" id="IPR010921">
    <property type="entry name" value="Trp_repressor/repl_initiator"/>
</dbReference>
<dbReference type="GO" id="GO:0004803">
    <property type="term" value="F:transposase activity"/>
    <property type="evidence" value="ECO:0007669"/>
    <property type="project" value="InterPro"/>
</dbReference>
<dbReference type="OrthoDB" id="7476756at2"/>
<dbReference type="EMBL" id="CP019603">
    <property type="protein sequence ID" value="ARU18099.1"/>
    <property type="molecule type" value="Genomic_DNA"/>
</dbReference>
<comment type="similarity">
    <text evidence="1">Belongs to the transposase 8 family.</text>
</comment>
<dbReference type="NCBIfam" id="NF047595">
    <property type="entry name" value="IS66_ISRel24_TnpA"/>
    <property type="match status" value="1"/>
</dbReference>
<dbReference type="EMBL" id="CP060053">
    <property type="protein sequence ID" value="QNE07077.1"/>
    <property type="molecule type" value="Genomic_DNA"/>
</dbReference>
<geneLocation type="plasmid" evidence="6">
    <name>pcme4a9ii</name>
</geneLocation>
<dbReference type="PANTHER" id="PTHR37936:SF3">
    <property type="entry name" value="TRANSPOSASE INSC FOR INSERTION ELEMENT IS2A-RELATED"/>
    <property type="match status" value="1"/>
</dbReference>
<dbReference type="KEGG" id="cman:A9D14_17590"/>
<evidence type="ECO:0000256" key="1">
    <source>
        <dbReference type="ARBA" id="ARBA00009964"/>
    </source>
</evidence>
<gene>
    <name evidence="3" type="ORF">A9D14_17590</name>
    <name evidence="4" type="ORF">A9D14_18910</name>
    <name evidence="5" type="ORF">H4O24_18795</name>
</gene>
<dbReference type="SUPFAM" id="SSF48295">
    <property type="entry name" value="TrpR-like"/>
    <property type="match status" value="1"/>
</dbReference>
<sequence length="151" mass="16555">MTMSCDDTGTNGVQRFEVFTGAGKRRDWPPEVKASIVAESYSGMQSVSAVARRHGLVPSQLFTWRRQLRAQMEEHGLIVPETAKPEQTFVPAVIDAMPDPDPAPRHKPTRRRRRGKASTVELEVDGITVKIGCGADAGTISAVITALRETR</sequence>
<dbReference type="Proteomes" id="UP000515297">
    <property type="component" value="Plasmid plas1"/>
</dbReference>
<organism evidence="4 6">
    <name type="scientific">Croceicoccus marinus</name>
    <dbReference type="NCBI Taxonomy" id="450378"/>
    <lineage>
        <taxon>Bacteria</taxon>
        <taxon>Pseudomonadati</taxon>
        <taxon>Pseudomonadota</taxon>
        <taxon>Alphaproteobacteria</taxon>
        <taxon>Sphingomonadales</taxon>
        <taxon>Erythrobacteraceae</taxon>
        <taxon>Croceicoccus</taxon>
    </lineage>
</organism>
<dbReference type="STRING" id="450378.GCA_001661675_03534"/>
<evidence type="ECO:0000313" key="3">
    <source>
        <dbReference type="EMBL" id="ARU18099.1"/>
    </source>
</evidence>
<evidence type="ECO:0000313" key="7">
    <source>
        <dbReference type="Proteomes" id="UP000515297"/>
    </source>
</evidence>
<feature type="region of interest" description="Disordered" evidence="2">
    <location>
        <begin position="94"/>
        <end position="118"/>
    </location>
</feature>
<dbReference type="PANTHER" id="PTHR37936">
    <property type="entry name" value="TRANSPOSASE INSC FOR INSERTION ELEMENT IS2A-RELATED"/>
    <property type="match status" value="1"/>
</dbReference>
<dbReference type="Proteomes" id="UP000195807">
    <property type="component" value="Plasmid pCME4A9II"/>
</dbReference>
<dbReference type="GO" id="GO:0006313">
    <property type="term" value="P:DNA transposition"/>
    <property type="evidence" value="ECO:0007669"/>
    <property type="project" value="InterPro"/>
</dbReference>
<feature type="compositionally biased region" description="Basic residues" evidence="2">
    <location>
        <begin position="105"/>
        <end position="116"/>
    </location>
</feature>
<dbReference type="Gene3D" id="1.10.10.10">
    <property type="entry name" value="Winged helix-like DNA-binding domain superfamily/Winged helix DNA-binding domain"/>
    <property type="match status" value="1"/>
</dbReference>
<dbReference type="EMBL" id="CP019604">
    <property type="protein sequence ID" value="ARU18405.1"/>
    <property type="molecule type" value="Genomic_DNA"/>
</dbReference>
<dbReference type="GO" id="GO:0043565">
    <property type="term" value="F:sequence-specific DNA binding"/>
    <property type="evidence" value="ECO:0007669"/>
    <property type="project" value="InterPro"/>
</dbReference>
<geneLocation type="plasmid" evidence="3">
    <name>pCME4A9I</name>
</geneLocation>
<proteinExistence type="inferred from homology"/>
<accession>A0A217EZ37</accession>
<reference evidence="5 7" key="2">
    <citation type="submission" date="2020-08" db="EMBL/GenBank/DDBJ databases">
        <authorList>
            <person name="Liu G."/>
            <person name="Sun C."/>
        </authorList>
    </citation>
    <scope>NUCLEOTIDE SEQUENCE [LARGE SCALE GENOMIC DNA]</scope>
    <source>
        <strain evidence="5 7">OT19</strain>
        <plasmid evidence="5 7">plas1</plasmid>
    </source>
</reference>
<dbReference type="Pfam" id="PF01527">
    <property type="entry name" value="HTH_Tnp_1"/>
    <property type="match status" value="1"/>
</dbReference>
<dbReference type="AlphaFoldDB" id="A0A217EZ37"/>
<geneLocation type="plasmid" evidence="4">
    <name>pCME4A9II</name>
</geneLocation>
<name>A0A217EZ37_9SPHN</name>
<protein>
    <submittedName>
        <fullName evidence="4">Transposase</fullName>
    </submittedName>
</protein>
<dbReference type="InterPro" id="IPR002514">
    <property type="entry name" value="Transposase_8"/>
</dbReference>
<evidence type="ECO:0000313" key="6">
    <source>
        <dbReference type="Proteomes" id="UP000195807"/>
    </source>
</evidence>
<dbReference type="InterPro" id="IPR036388">
    <property type="entry name" value="WH-like_DNA-bd_sf"/>
</dbReference>
<geneLocation type="plasmid" evidence="5 7">
    <name>plas1</name>
</geneLocation>
<evidence type="ECO:0000313" key="4">
    <source>
        <dbReference type="EMBL" id="ARU18405.1"/>
    </source>
</evidence>
<geneLocation type="plasmid" evidence="6">
    <name>pcme4a9i</name>
</geneLocation>
<keyword evidence="6" id="KW-1185">Reference proteome</keyword>
<evidence type="ECO:0000313" key="5">
    <source>
        <dbReference type="EMBL" id="QNE07077.1"/>
    </source>
</evidence>
<reference evidence="4 6" key="1">
    <citation type="submission" date="2017-01" db="EMBL/GenBank/DDBJ databases">
        <title>Complete genome sequence of esterase-producing bacterium Croceicoccus marinus E4A9.</title>
        <authorList>
            <person name="Wu Y.-H."/>
            <person name="Cheng H."/>
            <person name="Xu L."/>
            <person name="Huo Y.-Y."/>
            <person name="Wang C.-S."/>
            <person name="Xu X.-W."/>
        </authorList>
    </citation>
    <scope>NUCLEOTIDE SEQUENCE [LARGE SCALE GENOMIC DNA]</scope>
    <source>
        <strain evidence="4 6">E4A9</strain>
        <plasmid evidence="3">pCME4A9I</plasmid>
        <plasmid evidence="4">pCME4A9II</plasmid>
        <plasmid evidence="6">Plasmid pcme4a9i</plasmid>
        <plasmid evidence="6">Plasmid pcme4a9ii</plasmid>
    </source>
</reference>
<keyword evidence="4" id="KW-0614">Plasmid</keyword>